<protein>
    <submittedName>
        <fullName evidence="1">Uncharacterized protein</fullName>
    </submittedName>
</protein>
<gene>
    <name evidence="1" type="ORF">ACFQE0_04990</name>
</gene>
<name>A0ABW2BF45_9HYPH</name>
<comment type="caution">
    <text evidence="1">The sequence shown here is derived from an EMBL/GenBank/DDBJ whole genome shotgun (WGS) entry which is preliminary data.</text>
</comment>
<keyword evidence="2" id="KW-1185">Reference proteome</keyword>
<reference evidence="2" key="1">
    <citation type="journal article" date="2019" name="Int. J. Syst. Evol. Microbiol.">
        <title>The Global Catalogue of Microorganisms (GCM) 10K type strain sequencing project: providing services to taxonomists for standard genome sequencing and annotation.</title>
        <authorList>
            <consortium name="The Broad Institute Genomics Platform"/>
            <consortium name="The Broad Institute Genome Sequencing Center for Infectious Disease"/>
            <person name="Wu L."/>
            <person name="Ma J."/>
        </authorList>
    </citation>
    <scope>NUCLEOTIDE SEQUENCE [LARGE SCALE GENOMIC DNA]</scope>
    <source>
        <strain evidence="2">CCUG 48316</strain>
    </source>
</reference>
<evidence type="ECO:0000313" key="2">
    <source>
        <dbReference type="Proteomes" id="UP001596292"/>
    </source>
</evidence>
<dbReference type="RefSeq" id="WP_378967663.1">
    <property type="nucleotide sequence ID" value="NZ_JBHSWN010000001.1"/>
</dbReference>
<organism evidence="1 2">
    <name type="scientific">Methylobacterium komagatae</name>
    <dbReference type="NCBI Taxonomy" id="374425"/>
    <lineage>
        <taxon>Bacteria</taxon>
        <taxon>Pseudomonadati</taxon>
        <taxon>Pseudomonadota</taxon>
        <taxon>Alphaproteobacteria</taxon>
        <taxon>Hyphomicrobiales</taxon>
        <taxon>Methylobacteriaceae</taxon>
        <taxon>Methylobacterium</taxon>
    </lineage>
</organism>
<accession>A0ABW2BF45</accession>
<dbReference type="EMBL" id="JBHSWN010000001">
    <property type="protein sequence ID" value="MFC6789043.1"/>
    <property type="molecule type" value="Genomic_DNA"/>
</dbReference>
<proteinExistence type="predicted"/>
<sequence length="336" mass="36841">MAVVAQAFGFGISATDVIAGTYLYSLPPATTQGFVQKLQSAFRDGAAQRRTAINSAPAAYYVIQRYLELCLPPRIEAEITKQISAAGAVDVRRGNGALFSLETVSVPSRYLYPGGPLGAGPQSIYLNRDSTTNSSPERRRYPALHDLQRGGYGTGSMSSLRRLARRIEKPNSTDESALSGFSILYAGNDFNRTKQIPMEKALLSLCITAKEIKNPAPAIQDHIDIYHEYIGSTDTTGKLNDTDIRNLLEEKPCEAPHKNFYEKSLFPDGMLTGQTIKFLEKALPGNRLEGPPDLAMIRSQISFVRAVPAVSARLKRRRGNLFDQITPDLISALESL</sequence>
<evidence type="ECO:0000313" key="1">
    <source>
        <dbReference type="EMBL" id="MFC6789043.1"/>
    </source>
</evidence>
<dbReference type="Proteomes" id="UP001596292">
    <property type="component" value="Unassembled WGS sequence"/>
</dbReference>